<gene>
    <name evidence="1" type="ORF">NCTC13100_00143</name>
</gene>
<evidence type="ECO:0000313" key="2">
    <source>
        <dbReference type="Proteomes" id="UP000254263"/>
    </source>
</evidence>
<evidence type="ECO:0000313" key="1">
    <source>
        <dbReference type="EMBL" id="SUB77029.1"/>
    </source>
</evidence>
<dbReference type="AlphaFoldDB" id="A0A379DFB2"/>
<protein>
    <submittedName>
        <fullName evidence="1">Uncharacterized protein</fullName>
    </submittedName>
</protein>
<name>A0A379DFB2_9PORP</name>
<dbReference type="Proteomes" id="UP000254263">
    <property type="component" value="Unassembled WGS sequence"/>
</dbReference>
<reference evidence="1 2" key="1">
    <citation type="submission" date="2018-06" db="EMBL/GenBank/DDBJ databases">
        <authorList>
            <consortium name="Pathogen Informatics"/>
            <person name="Doyle S."/>
        </authorList>
    </citation>
    <scope>NUCLEOTIDE SEQUENCE [LARGE SCALE GENOMIC DNA]</scope>
    <source>
        <strain evidence="1 2">NCTC13100</strain>
    </source>
</reference>
<organism evidence="1 2">
    <name type="scientific">Porphyromonas macacae</name>
    <dbReference type="NCBI Taxonomy" id="28115"/>
    <lineage>
        <taxon>Bacteria</taxon>
        <taxon>Pseudomonadati</taxon>
        <taxon>Bacteroidota</taxon>
        <taxon>Bacteroidia</taxon>
        <taxon>Bacteroidales</taxon>
        <taxon>Porphyromonadaceae</taxon>
        <taxon>Porphyromonas</taxon>
    </lineage>
</organism>
<dbReference type="EMBL" id="UGTI01000001">
    <property type="protein sequence ID" value="SUB77029.1"/>
    <property type="molecule type" value="Genomic_DNA"/>
</dbReference>
<proteinExistence type="predicted"/>
<accession>A0A379DFB2</accession>
<sequence>MVQPVFVPFADISAKLQSIKRYDSASRFCKGNSFASFSRAISIFALFHSLFR</sequence>